<gene>
    <name evidence="3" type="ORF">VKT23_018989</name>
</gene>
<proteinExistence type="predicted"/>
<feature type="compositionally biased region" description="Low complexity" evidence="2">
    <location>
        <begin position="12"/>
        <end position="23"/>
    </location>
</feature>
<accession>A0ABR1IS43</accession>
<feature type="coiled-coil region" evidence="1">
    <location>
        <begin position="25"/>
        <end position="52"/>
    </location>
</feature>
<evidence type="ECO:0000256" key="1">
    <source>
        <dbReference type="SAM" id="Coils"/>
    </source>
</evidence>
<evidence type="ECO:0000313" key="3">
    <source>
        <dbReference type="EMBL" id="KAK7436736.1"/>
    </source>
</evidence>
<feature type="region of interest" description="Disordered" evidence="2">
    <location>
        <begin position="1"/>
        <end position="23"/>
    </location>
</feature>
<evidence type="ECO:0000313" key="4">
    <source>
        <dbReference type="Proteomes" id="UP001498398"/>
    </source>
</evidence>
<dbReference type="EMBL" id="JBANRG010000091">
    <property type="protein sequence ID" value="KAK7436736.1"/>
    <property type="molecule type" value="Genomic_DNA"/>
</dbReference>
<comment type="caution">
    <text evidence="3">The sequence shown here is derived from an EMBL/GenBank/DDBJ whole genome shotgun (WGS) entry which is preliminary data.</text>
</comment>
<keyword evidence="4" id="KW-1185">Reference proteome</keyword>
<sequence length="79" mass="8678">MSSVNTPQRMPRGGSCSNCRGGSQIEDLERQIEELESRIQEQERSIAAERTGNSVLLRNPYASYDASTTAQAQSVWGTS</sequence>
<keyword evidence="1" id="KW-0175">Coiled coil</keyword>
<dbReference type="Proteomes" id="UP001498398">
    <property type="component" value="Unassembled WGS sequence"/>
</dbReference>
<name>A0ABR1IS43_9AGAR</name>
<protein>
    <submittedName>
        <fullName evidence="3">Uncharacterized protein</fullName>
    </submittedName>
</protein>
<evidence type="ECO:0000256" key="2">
    <source>
        <dbReference type="SAM" id="MobiDB-lite"/>
    </source>
</evidence>
<reference evidence="3 4" key="1">
    <citation type="submission" date="2024-01" db="EMBL/GenBank/DDBJ databases">
        <title>A draft genome for the cacao thread blight pathogen Marasmiellus scandens.</title>
        <authorList>
            <person name="Baruah I.K."/>
            <person name="Leung J."/>
            <person name="Bukari Y."/>
            <person name="Amoako-Attah I."/>
            <person name="Meinhardt L.W."/>
            <person name="Bailey B.A."/>
            <person name="Cohen S.P."/>
        </authorList>
    </citation>
    <scope>NUCLEOTIDE SEQUENCE [LARGE SCALE GENOMIC DNA]</scope>
    <source>
        <strain evidence="3 4">GH-19</strain>
    </source>
</reference>
<organism evidence="3 4">
    <name type="scientific">Marasmiellus scandens</name>
    <dbReference type="NCBI Taxonomy" id="2682957"/>
    <lineage>
        <taxon>Eukaryota</taxon>
        <taxon>Fungi</taxon>
        <taxon>Dikarya</taxon>
        <taxon>Basidiomycota</taxon>
        <taxon>Agaricomycotina</taxon>
        <taxon>Agaricomycetes</taxon>
        <taxon>Agaricomycetidae</taxon>
        <taxon>Agaricales</taxon>
        <taxon>Marasmiineae</taxon>
        <taxon>Omphalotaceae</taxon>
        <taxon>Marasmiellus</taxon>
    </lineage>
</organism>